<dbReference type="OrthoDB" id="10042526at2759"/>
<feature type="region of interest" description="Disordered" evidence="1">
    <location>
        <begin position="648"/>
        <end position="667"/>
    </location>
</feature>
<gene>
    <name evidence="2" type="ORF">GPM918_LOCUS1513</name>
    <name evidence="3" type="ORF">SRO942_LOCUS1513</name>
</gene>
<organism evidence="2 4">
    <name type="scientific">Didymodactylos carnosus</name>
    <dbReference type="NCBI Taxonomy" id="1234261"/>
    <lineage>
        <taxon>Eukaryota</taxon>
        <taxon>Metazoa</taxon>
        <taxon>Spiralia</taxon>
        <taxon>Gnathifera</taxon>
        <taxon>Rotifera</taxon>
        <taxon>Eurotatoria</taxon>
        <taxon>Bdelloidea</taxon>
        <taxon>Philodinida</taxon>
        <taxon>Philodinidae</taxon>
        <taxon>Didymodactylos</taxon>
    </lineage>
</organism>
<dbReference type="EMBL" id="CAJNOQ010000141">
    <property type="protein sequence ID" value="CAF0763323.1"/>
    <property type="molecule type" value="Genomic_DNA"/>
</dbReference>
<dbReference type="AlphaFoldDB" id="A0A813Q852"/>
<feature type="compositionally biased region" description="Polar residues" evidence="1">
    <location>
        <begin position="648"/>
        <end position="661"/>
    </location>
</feature>
<dbReference type="Proteomes" id="UP000663829">
    <property type="component" value="Unassembled WGS sequence"/>
</dbReference>
<dbReference type="Proteomes" id="UP000681722">
    <property type="component" value="Unassembled WGS sequence"/>
</dbReference>
<feature type="compositionally biased region" description="Low complexity" evidence="1">
    <location>
        <begin position="114"/>
        <end position="130"/>
    </location>
</feature>
<name>A0A813Q852_9BILA</name>
<feature type="compositionally biased region" description="Basic and acidic residues" evidence="1">
    <location>
        <begin position="58"/>
        <end position="71"/>
    </location>
</feature>
<evidence type="ECO:0000256" key="1">
    <source>
        <dbReference type="SAM" id="MobiDB-lite"/>
    </source>
</evidence>
<sequence>MPASVYHDKVLVKESVEYIKRARTKSENDISKRGNVDHDEKKKFPTTSTFTVDSSTRLSEDRLPRRQEQRVITRLKVNNDQNNNLRTNSTDRLNTNSTITYRDKSDPRRYSQPSSNTLRSTQRSTTTTPSAVPPNQHHLSKSVDRITSTNRSRRELRYEEHDDFIPPPQYREPPPQHQHLANIQCHPAIDQYNRNLNTTVYHPRAVPLYENNNQQYGYPSQFSLARKSQIDHIQPNIQVQHLPPPLPLSQYYTTSTSQAQYYRQIPVAHYSTPSSYNLRQLPERDNTIYRKINNNEHRIVTPSNSSTLSSINSRLKLSVDTMADDRENNNHTYGKLSDCRSLIPSFDNSTNIKAPRRIQSQNEQRPTRSYSPTSQPYQNDLNETKTLRNQTSGGNYAQFPVTLDHSSTEPFYANTQSLYDNIVYPQSATNKRNLPRNQTVDLDGMLTTKSCASQTQLTWTMATFSSFVDLENQSIIIPQPDPATFYSIGNTISPYQSQQHIRKLSPTSFETDTHPHQHHHHHTKSPVNNLIEKRDNSFQTLLTFSPFDDNSNIDMQLSSDGTTPTVGTNSRKPTKSRLATRDVGLQVSIQTVKKITFSTTPTAPAFGSITSTPSLSEPSSATSTTTSPTTVLIPSAKEHRTIAINTEHIQTRNNHTQSAPQDNEKISPKMASAYSQTTKSLTMTDTKSQQTTPKMGVPRDQWVETTLNSTKPGLFFCDLSSVVKEGENSSLKKK</sequence>
<evidence type="ECO:0000313" key="4">
    <source>
        <dbReference type="Proteomes" id="UP000663829"/>
    </source>
</evidence>
<feature type="compositionally biased region" description="Low complexity" evidence="1">
    <location>
        <begin position="608"/>
        <end position="630"/>
    </location>
</feature>
<accession>A0A813Q852</accession>
<keyword evidence="4" id="KW-1185">Reference proteome</keyword>
<feature type="compositionally biased region" description="Polar residues" evidence="1">
    <location>
        <begin position="76"/>
        <end position="100"/>
    </location>
</feature>
<dbReference type="EMBL" id="CAJOBC010000141">
    <property type="protein sequence ID" value="CAF3544468.1"/>
    <property type="molecule type" value="Genomic_DNA"/>
</dbReference>
<feature type="region of interest" description="Disordered" evidence="1">
    <location>
        <begin position="24"/>
        <end position="177"/>
    </location>
</feature>
<evidence type="ECO:0000313" key="2">
    <source>
        <dbReference type="EMBL" id="CAF0763323.1"/>
    </source>
</evidence>
<feature type="region of interest" description="Disordered" evidence="1">
    <location>
        <begin position="672"/>
        <end position="700"/>
    </location>
</feature>
<comment type="caution">
    <text evidence="2">The sequence shown here is derived from an EMBL/GenBank/DDBJ whole genome shotgun (WGS) entry which is preliminary data.</text>
</comment>
<feature type="region of interest" description="Disordered" evidence="1">
    <location>
        <begin position="556"/>
        <end position="581"/>
    </location>
</feature>
<feature type="compositionally biased region" description="Basic and acidic residues" evidence="1">
    <location>
        <begin position="24"/>
        <end position="43"/>
    </location>
</feature>
<feature type="region of interest" description="Disordered" evidence="1">
    <location>
        <begin position="600"/>
        <end position="636"/>
    </location>
</feature>
<evidence type="ECO:0000313" key="3">
    <source>
        <dbReference type="EMBL" id="CAF3544468.1"/>
    </source>
</evidence>
<feature type="region of interest" description="Disordered" evidence="1">
    <location>
        <begin position="508"/>
        <end position="527"/>
    </location>
</feature>
<feature type="region of interest" description="Disordered" evidence="1">
    <location>
        <begin position="347"/>
        <end position="380"/>
    </location>
</feature>
<reference evidence="2" key="1">
    <citation type="submission" date="2021-02" db="EMBL/GenBank/DDBJ databases">
        <authorList>
            <person name="Nowell W R."/>
        </authorList>
    </citation>
    <scope>NUCLEOTIDE SEQUENCE</scope>
</reference>
<protein>
    <submittedName>
        <fullName evidence="2">Uncharacterized protein</fullName>
    </submittedName>
</protein>
<proteinExistence type="predicted"/>
<feature type="compositionally biased region" description="Pro residues" evidence="1">
    <location>
        <begin position="165"/>
        <end position="176"/>
    </location>
</feature>
<feature type="compositionally biased region" description="Polar residues" evidence="1">
    <location>
        <begin position="45"/>
        <end position="57"/>
    </location>
</feature>
<feature type="compositionally biased region" description="Basic and acidic residues" evidence="1">
    <location>
        <begin position="152"/>
        <end position="164"/>
    </location>
</feature>
<feature type="compositionally biased region" description="Polar residues" evidence="1">
    <location>
        <begin position="556"/>
        <end position="571"/>
    </location>
</feature>
<feature type="compositionally biased region" description="Polar residues" evidence="1">
    <location>
        <begin position="673"/>
        <end position="693"/>
    </location>
</feature>